<protein>
    <submittedName>
        <fullName evidence="1">Uncharacterized protein</fullName>
    </submittedName>
</protein>
<evidence type="ECO:0000313" key="1">
    <source>
        <dbReference type="EMBL" id="CDW23442.1"/>
    </source>
</evidence>
<name>A0A0K2TCZ0_LEPSM</name>
<organism evidence="1">
    <name type="scientific">Lepeophtheirus salmonis</name>
    <name type="common">Salmon louse</name>
    <name type="synonym">Caligus salmonis</name>
    <dbReference type="NCBI Taxonomy" id="72036"/>
    <lineage>
        <taxon>Eukaryota</taxon>
        <taxon>Metazoa</taxon>
        <taxon>Ecdysozoa</taxon>
        <taxon>Arthropoda</taxon>
        <taxon>Crustacea</taxon>
        <taxon>Multicrustacea</taxon>
        <taxon>Hexanauplia</taxon>
        <taxon>Copepoda</taxon>
        <taxon>Siphonostomatoida</taxon>
        <taxon>Caligidae</taxon>
        <taxon>Lepeophtheirus</taxon>
    </lineage>
</organism>
<dbReference type="EMBL" id="HACA01006081">
    <property type="protein sequence ID" value="CDW23442.1"/>
    <property type="molecule type" value="Transcribed_RNA"/>
</dbReference>
<reference evidence="1" key="1">
    <citation type="submission" date="2014-05" db="EMBL/GenBank/DDBJ databases">
        <authorList>
            <person name="Chronopoulou M."/>
        </authorList>
    </citation>
    <scope>NUCLEOTIDE SEQUENCE</scope>
    <source>
        <tissue evidence="1">Whole organism</tissue>
    </source>
</reference>
<dbReference type="AlphaFoldDB" id="A0A0K2TCZ0"/>
<sequence>MSSDFRFLLCYDPGYFGRRDG</sequence>
<proteinExistence type="predicted"/>
<accession>A0A0K2TCZ0</accession>